<evidence type="ECO:0000256" key="1">
    <source>
        <dbReference type="SAM" id="MobiDB-lite"/>
    </source>
</evidence>
<evidence type="ECO:0000313" key="4">
    <source>
        <dbReference type="RefSeq" id="XP_072849488.1"/>
    </source>
</evidence>
<accession>A0ABM5FVR1</accession>
<evidence type="ECO:0000256" key="2">
    <source>
        <dbReference type="SAM" id="Phobius"/>
    </source>
</evidence>
<dbReference type="GeneID" id="110078081"/>
<feature type="region of interest" description="Disordered" evidence="1">
    <location>
        <begin position="1"/>
        <end position="30"/>
    </location>
</feature>
<dbReference type="Proteomes" id="UP001652642">
    <property type="component" value="Chromosome 3"/>
</dbReference>
<sequence length="248" mass="27717">MDDEEGYMTLSPRMPNETSSQESLSKRRRGNSKRVTQYKLSVGILGALCTILGLAAVVLLTFVCMLAGPHQLYLPVSSPSFTAPCTVCLPFSQRLGFFLLSTMPCLHKFCRVASVHVKPSMQLKTTREGWKTDPVSLSRLPFTSVSHLQFPTQVGHWMLVTILILLAQNCSYPAVRRIGVDDELPVEVWSTQDRIVDERLLQPLERLLTVAGPRDAVISLLPRQIGQRSRNLAKPRDELSVVAHQPKK</sequence>
<evidence type="ECO:0000313" key="3">
    <source>
        <dbReference type="Proteomes" id="UP001652642"/>
    </source>
</evidence>
<keyword evidence="3" id="KW-1185">Reference proteome</keyword>
<dbReference type="RefSeq" id="XP_072849488.1">
    <property type="nucleotide sequence ID" value="XM_072993387.1"/>
</dbReference>
<name>A0ABM5FVR1_9SAUR</name>
<proteinExistence type="predicted"/>
<feature type="transmembrane region" description="Helical" evidence="2">
    <location>
        <begin position="42"/>
        <end position="68"/>
    </location>
</feature>
<keyword evidence="2" id="KW-0812">Transmembrane</keyword>
<keyword evidence="2" id="KW-0472">Membrane</keyword>
<keyword evidence="2" id="KW-1133">Transmembrane helix</keyword>
<gene>
    <name evidence="4" type="primary">LOC110078081</name>
</gene>
<reference evidence="4" key="1">
    <citation type="submission" date="2025-08" db="UniProtKB">
        <authorList>
            <consortium name="RefSeq"/>
        </authorList>
    </citation>
    <scope>IDENTIFICATION</scope>
</reference>
<organism evidence="3 4">
    <name type="scientific">Pogona vitticeps</name>
    <name type="common">central bearded dragon</name>
    <dbReference type="NCBI Taxonomy" id="103695"/>
    <lineage>
        <taxon>Eukaryota</taxon>
        <taxon>Metazoa</taxon>
        <taxon>Chordata</taxon>
        <taxon>Craniata</taxon>
        <taxon>Vertebrata</taxon>
        <taxon>Euteleostomi</taxon>
        <taxon>Lepidosauria</taxon>
        <taxon>Squamata</taxon>
        <taxon>Bifurcata</taxon>
        <taxon>Unidentata</taxon>
        <taxon>Episquamata</taxon>
        <taxon>Toxicofera</taxon>
        <taxon>Iguania</taxon>
        <taxon>Acrodonta</taxon>
        <taxon>Agamidae</taxon>
        <taxon>Amphibolurinae</taxon>
        <taxon>Pogona</taxon>
    </lineage>
</organism>
<protein>
    <submittedName>
        <fullName evidence="4">Uncharacterized protein isoform X1</fullName>
    </submittedName>
</protein>